<evidence type="ECO:0000256" key="2">
    <source>
        <dbReference type="SAM" id="SignalP"/>
    </source>
</evidence>
<feature type="signal peptide" evidence="2">
    <location>
        <begin position="1"/>
        <end position="29"/>
    </location>
</feature>
<feature type="region of interest" description="Disordered" evidence="1">
    <location>
        <begin position="31"/>
        <end position="78"/>
    </location>
</feature>
<dbReference type="EMBL" id="BMVO01000006">
    <property type="protein sequence ID" value="GHB01543.1"/>
    <property type="molecule type" value="Genomic_DNA"/>
</dbReference>
<evidence type="ECO:0000313" key="3">
    <source>
        <dbReference type="EMBL" id="GHB01543.1"/>
    </source>
</evidence>
<evidence type="ECO:0000313" key="4">
    <source>
        <dbReference type="Proteomes" id="UP000599437"/>
    </source>
</evidence>
<dbReference type="Proteomes" id="UP000599437">
    <property type="component" value="Unassembled WGS sequence"/>
</dbReference>
<accession>A0ABQ3DJK1</accession>
<name>A0ABQ3DJK1_9ACTN</name>
<organism evidence="3 4">
    <name type="scientific">Streptomyces chryseus</name>
    <dbReference type="NCBI Taxonomy" id="68186"/>
    <lineage>
        <taxon>Bacteria</taxon>
        <taxon>Bacillati</taxon>
        <taxon>Actinomycetota</taxon>
        <taxon>Actinomycetes</taxon>
        <taxon>Kitasatosporales</taxon>
        <taxon>Streptomycetaceae</taxon>
        <taxon>Streptomyces</taxon>
    </lineage>
</organism>
<keyword evidence="4" id="KW-1185">Reference proteome</keyword>
<dbReference type="RefSeq" id="WP_138898456.1">
    <property type="nucleotide sequence ID" value="NZ_BMVO01000006.1"/>
</dbReference>
<sequence>MPPYTQDRSGKRRLATVTLLLVAAASAMTTLTSCGTDDDGDGARSTSFTPRPTPPDTSSFSGTPPSAHASADASVRASASAAASSASAAASSFEASVSAETARANAAATAELKKVRGGGNARSDVSLTGKPRAQTGGVLAVVVNITNRTDQQASYAVQVDFADPSGKVVETRIVGAQDLDPGEKVQPLAISRKPAEPVLAPRIAKAQRY</sequence>
<proteinExistence type="predicted"/>
<feature type="chain" id="PRO_5045238463" description="Secreted protein" evidence="2">
    <location>
        <begin position="30"/>
        <end position="209"/>
    </location>
</feature>
<protein>
    <recommendedName>
        <fullName evidence="5">Secreted protein</fullName>
    </recommendedName>
</protein>
<evidence type="ECO:0008006" key="5">
    <source>
        <dbReference type="Google" id="ProtNLM"/>
    </source>
</evidence>
<feature type="compositionally biased region" description="Low complexity" evidence="1">
    <location>
        <begin position="44"/>
        <end position="78"/>
    </location>
</feature>
<reference evidence="4" key="1">
    <citation type="journal article" date="2019" name="Int. J. Syst. Evol. Microbiol.">
        <title>The Global Catalogue of Microorganisms (GCM) 10K type strain sequencing project: providing services to taxonomists for standard genome sequencing and annotation.</title>
        <authorList>
            <consortium name="The Broad Institute Genomics Platform"/>
            <consortium name="The Broad Institute Genome Sequencing Center for Infectious Disease"/>
            <person name="Wu L."/>
            <person name="Ma J."/>
        </authorList>
    </citation>
    <scope>NUCLEOTIDE SEQUENCE [LARGE SCALE GENOMIC DNA]</scope>
    <source>
        <strain evidence="4">JCM 4737</strain>
    </source>
</reference>
<keyword evidence="2" id="KW-0732">Signal</keyword>
<evidence type="ECO:0000256" key="1">
    <source>
        <dbReference type="SAM" id="MobiDB-lite"/>
    </source>
</evidence>
<comment type="caution">
    <text evidence="3">The sequence shown here is derived from an EMBL/GenBank/DDBJ whole genome shotgun (WGS) entry which is preliminary data.</text>
</comment>
<gene>
    <name evidence="3" type="ORF">GCM10010346_25560</name>
</gene>